<gene>
    <name evidence="1" type="ORF">EZS27_023729</name>
</gene>
<dbReference type="AlphaFoldDB" id="A0A5J4R0R1"/>
<accession>A0A5J4R0R1</accession>
<evidence type="ECO:0000313" key="1">
    <source>
        <dbReference type="EMBL" id="KAA6327269.1"/>
    </source>
</evidence>
<protein>
    <submittedName>
        <fullName evidence="1">Uncharacterized protein</fullName>
    </submittedName>
</protein>
<reference evidence="1" key="1">
    <citation type="submission" date="2019-03" db="EMBL/GenBank/DDBJ databases">
        <title>Single cell metagenomics reveals metabolic interactions within the superorganism composed of flagellate Streblomastix strix and complex community of Bacteroidetes bacteria on its surface.</title>
        <authorList>
            <person name="Treitli S.C."/>
            <person name="Kolisko M."/>
            <person name="Husnik F."/>
            <person name="Keeling P."/>
            <person name="Hampl V."/>
        </authorList>
    </citation>
    <scope>NUCLEOTIDE SEQUENCE</scope>
    <source>
        <strain evidence="1">STM</strain>
    </source>
</reference>
<name>A0A5J4R0R1_9ZZZZ</name>
<organism evidence="1">
    <name type="scientific">termite gut metagenome</name>
    <dbReference type="NCBI Taxonomy" id="433724"/>
    <lineage>
        <taxon>unclassified sequences</taxon>
        <taxon>metagenomes</taxon>
        <taxon>organismal metagenomes</taxon>
    </lineage>
</organism>
<sequence>MGCSLVLINSYKGEDLFKKVKHDVNYIRTNIINCIQPHLERPSQFSPLYQSFWDDYCKRGFLYVAKKYGDLSFQSRVKNKIRQCIAELKSNFHK</sequence>
<dbReference type="EMBL" id="SNRY01002021">
    <property type="protein sequence ID" value="KAA6327269.1"/>
    <property type="molecule type" value="Genomic_DNA"/>
</dbReference>
<proteinExistence type="predicted"/>
<comment type="caution">
    <text evidence="1">The sequence shown here is derived from an EMBL/GenBank/DDBJ whole genome shotgun (WGS) entry which is preliminary data.</text>
</comment>